<evidence type="ECO:0000313" key="5">
    <source>
        <dbReference type="EMBL" id="QRW18901.1"/>
    </source>
</evidence>
<dbReference type="KEGG" id="rsx:RhiXN_00307"/>
<dbReference type="InterPro" id="IPR036390">
    <property type="entry name" value="WH_DNA-bd_sf"/>
</dbReference>
<dbReference type="GO" id="GO:0042176">
    <property type="term" value="P:regulation of protein catabolic process"/>
    <property type="evidence" value="ECO:0007669"/>
    <property type="project" value="InterPro"/>
</dbReference>
<dbReference type="RefSeq" id="XP_043179138.1">
    <property type="nucleotide sequence ID" value="XM_043320126.1"/>
</dbReference>
<feature type="region of interest" description="Disordered" evidence="3">
    <location>
        <begin position="483"/>
        <end position="518"/>
    </location>
</feature>
<protein>
    <submittedName>
        <fullName evidence="5">26S proteasome non-ATPase regulatory subunit 3</fullName>
    </submittedName>
</protein>
<dbReference type="Pfam" id="PF25573">
    <property type="entry name" value="TPR_PSMD3_N"/>
    <property type="match status" value="1"/>
</dbReference>
<comment type="similarity">
    <text evidence="1">Belongs to the proteasome subunit S3 family.</text>
</comment>
<feature type="compositionally biased region" description="Basic and acidic residues" evidence="3">
    <location>
        <begin position="483"/>
        <end position="502"/>
    </location>
</feature>
<dbReference type="GeneID" id="67022589"/>
<dbReference type="SMART" id="SM00753">
    <property type="entry name" value="PAM"/>
    <property type="match status" value="1"/>
</dbReference>
<dbReference type="Gene3D" id="1.25.40.570">
    <property type="match status" value="1"/>
</dbReference>
<dbReference type="InterPro" id="IPR000717">
    <property type="entry name" value="PCI_dom"/>
</dbReference>
<dbReference type="GO" id="GO:0008541">
    <property type="term" value="C:proteasome regulatory particle, lid subcomplex"/>
    <property type="evidence" value="ECO:0007669"/>
    <property type="project" value="TreeGrafter"/>
</dbReference>
<dbReference type="SMART" id="SM00088">
    <property type="entry name" value="PINT"/>
    <property type="match status" value="1"/>
</dbReference>
<organism evidence="5 6">
    <name type="scientific">Rhizoctonia solani</name>
    <dbReference type="NCBI Taxonomy" id="456999"/>
    <lineage>
        <taxon>Eukaryota</taxon>
        <taxon>Fungi</taxon>
        <taxon>Dikarya</taxon>
        <taxon>Basidiomycota</taxon>
        <taxon>Agaricomycotina</taxon>
        <taxon>Agaricomycetes</taxon>
        <taxon>Cantharellales</taxon>
        <taxon>Ceratobasidiaceae</taxon>
        <taxon>Rhizoctonia</taxon>
    </lineage>
</organism>
<dbReference type="PANTHER" id="PTHR10758">
    <property type="entry name" value="26S PROTEASOME NON-ATPASE REGULATORY SUBUNIT 3/COP9 SIGNALOSOME COMPLEX SUBUNIT 3"/>
    <property type="match status" value="1"/>
</dbReference>
<evidence type="ECO:0000256" key="1">
    <source>
        <dbReference type="ARBA" id="ARBA00007912"/>
    </source>
</evidence>
<gene>
    <name evidence="5" type="ORF">RhiXN_00307</name>
</gene>
<evidence type="ECO:0000256" key="3">
    <source>
        <dbReference type="SAM" id="MobiDB-lite"/>
    </source>
</evidence>
<dbReference type="Pfam" id="PF08375">
    <property type="entry name" value="Rpn3_C"/>
    <property type="match status" value="1"/>
</dbReference>
<dbReference type="InterPro" id="IPR013586">
    <property type="entry name" value="PSMD3_C"/>
</dbReference>
<keyword evidence="2 5" id="KW-0647">Proteasome</keyword>
<dbReference type="InterPro" id="IPR057985">
    <property type="entry name" value="TPR_PSMD3_N"/>
</dbReference>
<dbReference type="PANTHER" id="PTHR10758:SF2">
    <property type="entry name" value="26S PROTEASOME NON-ATPASE REGULATORY SUBUNIT 3"/>
    <property type="match status" value="1"/>
</dbReference>
<dbReference type="PROSITE" id="PS50250">
    <property type="entry name" value="PCI"/>
    <property type="match status" value="1"/>
</dbReference>
<feature type="region of interest" description="Disordered" evidence="3">
    <location>
        <begin position="1"/>
        <end position="22"/>
    </location>
</feature>
<dbReference type="SUPFAM" id="SSF46785">
    <property type="entry name" value="Winged helix' DNA-binding domain"/>
    <property type="match status" value="1"/>
</dbReference>
<evidence type="ECO:0000256" key="2">
    <source>
        <dbReference type="ARBA" id="ARBA00022942"/>
    </source>
</evidence>
<feature type="compositionally biased region" description="Acidic residues" evidence="3">
    <location>
        <begin position="503"/>
        <end position="518"/>
    </location>
</feature>
<accession>A0A8H8NRX4</accession>
<dbReference type="AlphaFoldDB" id="A0A8H8NRX4"/>
<dbReference type="GO" id="GO:0030234">
    <property type="term" value="F:enzyme regulator activity"/>
    <property type="evidence" value="ECO:0007669"/>
    <property type="project" value="InterPro"/>
</dbReference>
<name>A0A8H8NRX4_9AGAM</name>
<sequence length="518" mass="58418">MADTKPKDTPAEPEKPIEPAPVPISVGAEIKANLALLDRAVSTVEPRFTVRVLRNLTGLRKKINADHLRETVLTTYPKDSPARKALAPYVPSASSAKSDADSTPSVKISAEPIPEIDIYLRLLFILHFLDNSDVPKASKLTHETIEKIQSLNRRSLDPLAAKVYFYLDRVHEATGDLSSIRSLLLAAQRTASLRRDEECQAALINLLLRNYLHYNLYSQADKLVSKTTFPSSAGNSQLARYLYYVGRIRAVQLSYTEAHTHLQQAIRRAPVATLAPGFYQTVHKFFIVVELLMGDIPERGLFRHPVLKRALQPYLEIVRGMLPRFSNCAPLIDYVRSCSHWRPLTIQSTLSTYKDQFTNDGTFTLILRLRHNVIKTGIRSLSIAYSRISLRTIAQKLSLDSEENAEYIVSKAIRDGVIEAKIEHEKGWMESWERGTDRGTGRGGVYETGEPREAFQKRIAFCMELHNESVKAMRYPLNAHRKELASAEAAREREKELAKEIQEGDMDDDGDDATMGDF</sequence>
<evidence type="ECO:0000313" key="6">
    <source>
        <dbReference type="Proteomes" id="UP000650533"/>
    </source>
</evidence>
<dbReference type="Pfam" id="PF01399">
    <property type="entry name" value="PCI"/>
    <property type="match status" value="1"/>
</dbReference>
<dbReference type="EMBL" id="CP059661">
    <property type="protein sequence ID" value="QRW18901.1"/>
    <property type="molecule type" value="Genomic_DNA"/>
</dbReference>
<dbReference type="InterPro" id="IPR050756">
    <property type="entry name" value="CSN3"/>
</dbReference>
<evidence type="ECO:0000259" key="4">
    <source>
        <dbReference type="PROSITE" id="PS50250"/>
    </source>
</evidence>
<dbReference type="GO" id="GO:0006511">
    <property type="term" value="P:ubiquitin-dependent protein catabolic process"/>
    <property type="evidence" value="ECO:0007669"/>
    <property type="project" value="TreeGrafter"/>
</dbReference>
<dbReference type="Proteomes" id="UP000650533">
    <property type="component" value="Chromosome 4"/>
</dbReference>
<proteinExistence type="inferred from homology"/>
<feature type="compositionally biased region" description="Basic and acidic residues" evidence="3">
    <location>
        <begin position="1"/>
        <end position="17"/>
    </location>
</feature>
<feature type="domain" description="PCI" evidence="4">
    <location>
        <begin position="239"/>
        <end position="436"/>
    </location>
</feature>
<reference evidence="5" key="1">
    <citation type="submission" date="2020-05" db="EMBL/GenBank/DDBJ databases">
        <title>Evolutionary and genomic comparisons of hybrid uninucleate and nonhybrid Rhizoctonia fungi.</title>
        <authorList>
            <person name="Li C."/>
            <person name="Chen X."/>
        </authorList>
    </citation>
    <scope>NUCLEOTIDE SEQUENCE</scope>
    <source>
        <strain evidence="5">AG-1 IA</strain>
    </source>
</reference>